<dbReference type="EMBL" id="CP159279">
    <property type="protein sequence ID" value="XCH10944.1"/>
    <property type="molecule type" value="Genomic_DNA"/>
</dbReference>
<gene>
    <name evidence="2" type="ORF">ABRP34_19395</name>
</gene>
<dbReference type="RefSeq" id="WP_353711403.1">
    <property type="nucleotide sequence ID" value="NZ_CP159279.1"/>
</dbReference>
<reference evidence="2" key="1">
    <citation type="submission" date="2024-06" db="EMBL/GenBank/DDBJ databases">
        <title>Biodegradation of dimethachlon by Arthrobacter sp. K5: mechanistic insights and ecological implications.</title>
        <authorList>
            <person name="Hu S."/>
            <person name="Lu P."/>
        </authorList>
    </citation>
    <scope>NUCLEOTIDE SEQUENCE</scope>
    <source>
        <strain evidence="2">K5</strain>
    </source>
</reference>
<keyword evidence="1" id="KW-0732">Signal</keyword>
<sequence>MRRTTLAALSAPLLLLTTAGVAGAQEAKPPEPKCEEAATGGTAPLYDGKSASYMYDARFKPGPDLTSKELSDHTPQGVAWWKNWDGKGNNLLLVSTYGKGRAHIVGLDPKAGDKTVGTVDSEPRGDDTQQTHAGAIAVNEKWAFVDGPKTSGWHTIPKYSLSDLRAAMTAKSGSVSPAGGDRKVYGASFLTIDGSHLYAGKFSNKHRDWMYSYTIAGDGSLTLDRKADGNGLRWEVPQWMQGVAAADGRFLFSTSSGRKYRSNLYVTNKGETNLDRASVRCFRAPSMAEGITTTPNGEAYLLFESGSYKYNGASGNPAINVIKGVHRARLSTLTSLPGGKLYLGTLHCAEQEDFVGDDEIRIRVEDQNLGKSVKISEGDKKKIDKTVQFTGNASVKLYENDVEGDDYLGQQILKPGAKDGIMEFTKDGAKYRLSYKVA</sequence>
<protein>
    <submittedName>
        <fullName evidence="2">Uncharacterized protein</fullName>
    </submittedName>
</protein>
<organism evidence="2">
    <name type="scientific">Arthrobacter sp. K5</name>
    <dbReference type="NCBI Taxonomy" id="2839623"/>
    <lineage>
        <taxon>Bacteria</taxon>
        <taxon>Bacillati</taxon>
        <taxon>Actinomycetota</taxon>
        <taxon>Actinomycetes</taxon>
        <taxon>Micrococcales</taxon>
        <taxon>Micrococcaceae</taxon>
        <taxon>Arthrobacter</taxon>
    </lineage>
</organism>
<accession>A0AAU8EPT1</accession>
<evidence type="ECO:0000256" key="1">
    <source>
        <dbReference type="SAM" id="SignalP"/>
    </source>
</evidence>
<dbReference type="AlphaFoldDB" id="A0AAU8EPT1"/>
<feature type="signal peptide" evidence="1">
    <location>
        <begin position="1"/>
        <end position="24"/>
    </location>
</feature>
<feature type="chain" id="PRO_5043504585" evidence="1">
    <location>
        <begin position="25"/>
        <end position="438"/>
    </location>
</feature>
<name>A0AAU8EPT1_9MICC</name>
<proteinExistence type="predicted"/>
<dbReference type="SUPFAM" id="SSF50956">
    <property type="entry name" value="Thermostable phytase (3-phytase)"/>
    <property type="match status" value="1"/>
</dbReference>
<evidence type="ECO:0000313" key="2">
    <source>
        <dbReference type="EMBL" id="XCH10944.1"/>
    </source>
</evidence>